<gene>
    <name evidence="1" type="ORF">BV25DRAFT_1839612</name>
</gene>
<keyword evidence="2" id="KW-1185">Reference proteome</keyword>
<evidence type="ECO:0000313" key="2">
    <source>
        <dbReference type="Proteomes" id="UP000814140"/>
    </source>
</evidence>
<evidence type="ECO:0000313" key="1">
    <source>
        <dbReference type="EMBL" id="KAI0060575.1"/>
    </source>
</evidence>
<dbReference type="EMBL" id="MU277218">
    <property type="protein sequence ID" value="KAI0060575.1"/>
    <property type="molecule type" value="Genomic_DNA"/>
</dbReference>
<accession>A0ACB8SVT4</accession>
<sequence>MAPYEAIAPAIAVVVTVLILCIFFPRSVYILVLATVAIPIPILALFIYVLWYNLPTVIVVDESSAPIQIDLAPTVAQQDITAAQGQTSSVIRKSKKKSKPSVKNSTSSDAHADADRKYPEIITIKTTTESQGGKLLFAYPTSFPGVFFPGKVD</sequence>
<dbReference type="Proteomes" id="UP000814140">
    <property type="component" value="Unassembled WGS sequence"/>
</dbReference>
<comment type="caution">
    <text evidence="1">The sequence shown here is derived from an EMBL/GenBank/DDBJ whole genome shotgun (WGS) entry which is preliminary data.</text>
</comment>
<name>A0ACB8SVT4_9AGAM</name>
<proteinExistence type="predicted"/>
<protein>
    <submittedName>
        <fullName evidence="1">Uncharacterized protein</fullName>
    </submittedName>
</protein>
<reference evidence="1" key="1">
    <citation type="submission" date="2021-03" db="EMBL/GenBank/DDBJ databases">
        <authorList>
            <consortium name="DOE Joint Genome Institute"/>
            <person name="Ahrendt S."/>
            <person name="Looney B.P."/>
            <person name="Miyauchi S."/>
            <person name="Morin E."/>
            <person name="Drula E."/>
            <person name="Courty P.E."/>
            <person name="Chicoki N."/>
            <person name="Fauchery L."/>
            <person name="Kohler A."/>
            <person name="Kuo A."/>
            <person name="Labutti K."/>
            <person name="Pangilinan J."/>
            <person name="Lipzen A."/>
            <person name="Riley R."/>
            <person name="Andreopoulos W."/>
            <person name="He G."/>
            <person name="Johnson J."/>
            <person name="Barry K.W."/>
            <person name="Grigoriev I.V."/>
            <person name="Nagy L."/>
            <person name="Hibbett D."/>
            <person name="Henrissat B."/>
            <person name="Matheny P.B."/>
            <person name="Labbe J."/>
            <person name="Martin F."/>
        </authorList>
    </citation>
    <scope>NUCLEOTIDE SEQUENCE</scope>
    <source>
        <strain evidence="1">HHB10654</strain>
    </source>
</reference>
<reference evidence="1" key="2">
    <citation type="journal article" date="2022" name="New Phytol.">
        <title>Evolutionary transition to the ectomycorrhizal habit in the genomes of a hyperdiverse lineage of mushroom-forming fungi.</title>
        <authorList>
            <person name="Looney B."/>
            <person name="Miyauchi S."/>
            <person name="Morin E."/>
            <person name="Drula E."/>
            <person name="Courty P.E."/>
            <person name="Kohler A."/>
            <person name="Kuo A."/>
            <person name="LaButti K."/>
            <person name="Pangilinan J."/>
            <person name="Lipzen A."/>
            <person name="Riley R."/>
            <person name="Andreopoulos W."/>
            <person name="He G."/>
            <person name="Johnson J."/>
            <person name="Nolan M."/>
            <person name="Tritt A."/>
            <person name="Barry K.W."/>
            <person name="Grigoriev I.V."/>
            <person name="Nagy L.G."/>
            <person name="Hibbett D."/>
            <person name="Henrissat B."/>
            <person name="Matheny P.B."/>
            <person name="Labbe J."/>
            <person name="Martin F.M."/>
        </authorList>
    </citation>
    <scope>NUCLEOTIDE SEQUENCE</scope>
    <source>
        <strain evidence="1">HHB10654</strain>
    </source>
</reference>
<organism evidence="1 2">
    <name type="scientific">Artomyces pyxidatus</name>
    <dbReference type="NCBI Taxonomy" id="48021"/>
    <lineage>
        <taxon>Eukaryota</taxon>
        <taxon>Fungi</taxon>
        <taxon>Dikarya</taxon>
        <taxon>Basidiomycota</taxon>
        <taxon>Agaricomycotina</taxon>
        <taxon>Agaricomycetes</taxon>
        <taxon>Russulales</taxon>
        <taxon>Auriscalpiaceae</taxon>
        <taxon>Artomyces</taxon>
    </lineage>
</organism>